<keyword evidence="4" id="KW-0547">Nucleotide-binding</keyword>
<dbReference type="Gene3D" id="3.60.20.10">
    <property type="entry name" value="Glutamine Phosphoribosylpyrophosphate, subunit 1, domain 1"/>
    <property type="match status" value="1"/>
</dbReference>
<name>A0ABW0MJQ8_9BURK</name>
<dbReference type="EC" id="6.3.5.4" evidence="3"/>
<evidence type="ECO:0000256" key="2">
    <source>
        <dbReference type="ARBA" id="ARBA00005752"/>
    </source>
</evidence>
<keyword evidence="5" id="KW-0067">ATP-binding</keyword>
<dbReference type="InterPro" id="IPR001962">
    <property type="entry name" value="Asn_synthase"/>
</dbReference>
<evidence type="ECO:0000256" key="6">
    <source>
        <dbReference type="ARBA" id="ARBA00048741"/>
    </source>
</evidence>
<evidence type="ECO:0000256" key="3">
    <source>
        <dbReference type="ARBA" id="ARBA00012737"/>
    </source>
</evidence>
<organism evidence="9 10">
    <name type="scientific">Massilia suwonensis</name>
    <dbReference type="NCBI Taxonomy" id="648895"/>
    <lineage>
        <taxon>Bacteria</taxon>
        <taxon>Pseudomonadati</taxon>
        <taxon>Pseudomonadota</taxon>
        <taxon>Betaproteobacteria</taxon>
        <taxon>Burkholderiales</taxon>
        <taxon>Oxalobacteraceae</taxon>
        <taxon>Telluria group</taxon>
        <taxon>Massilia</taxon>
    </lineage>
</organism>
<dbReference type="InterPro" id="IPR006426">
    <property type="entry name" value="Asn_synth_AEB"/>
</dbReference>
<dbReference type="PIRSF" id="PIRSF001589">
    <property type="entry name" value="Asn_synthetase_glu-h"/>
    <property type="match status" value="1"/>
</dbReference>
<evidence type="ECO:0000256" key="1">
    <source>
        <dbReference type="ARBA" id="ARBA00005187"/>
    </source>
</evidence>
<dbReference type="Pfam" id="PF13537">
    <property type="entry name" value="GATase_7"/>
    <property type="match status" value="1"/>
</dbReference>
<reference evidence="10" key="1">
    <citation type="journal article" date="2019" name="Int. J. Syst. Evol. Microbiol.">
        <title>The Global Catalogue of Microorganisms (GCM) 10K type strain sequencing project: providing services to taxonomists for standard genome sequencing and annotation.</title>
        <authorList>
            <consortium name="The Broad Institute Genomics Platform"/>
            <consortium name="The Broad Institute Genome Sequencing Center for Infectious Disease"/>
            <person name="Wu L."/>
            <person name="Ma J."/>
        </authorList>
    </citation>
    <scope>NUCLEOTIDE SEQUENCE [LARGE SCALE GENOMIC DNA]</scope>
    <source>
        <strain evidence="10">CCUG 43111</strain>
    </source>
</reference>
<proteinExistence type="inferred from homology"/>
<dbReference type="PANTHER" id="PTHR43284:SF1">
    <property type="entry name" value="ASPARAGINE SYNTHETASE"/>
    <property type="match status" value="1"/>
</dbReference>
<dbReference type="PANTHER" id="PTHR43284">
    <property type="entry name" value="ASPARAGINE SYNTHETASE (GLUTAMINE-HYDROLYZING)"/>
    <property type="match status" value="1"/>
</dbReference>
<evidence type="ECO:0000256" key="4">
    <source>
        <dbReference type="ARBA" id="ARBA00022741"/>
    </source>
</evidence>
<comment type="similarity">
    <text evidence="2">Belongs to the asparagine synthetase family.</text>
</comment>
<dbReference type="InterPro" id="IPR029055">
    <property type="entry name" value="Ntn_hydrolases_N"/>
</dbReference>
<sequence>MSGLCGWVSTEPAALPVEDMAAPFAAGRSLRCASHGLGAVALAAGPEEASLYHQDGLLIVHWGERVEALARLWRTHGARACAALSGHFAFALLDERRGEGLLAVDRCATRPLYWQMAGRSLLFASSSEALARHPGAGRELDAQAVYDYLYLHAVHGPGSMFAGQRRLAPGECLHLHGGRVERIRYWRMRYTEHAAEQAPHTELLDALSCAIDGGGEHAGTAMMLGGGPASALLATLLQRGAAHPLRSYAVGFGSGGARMLAGARAAARKAGSRHRDQTLDSDDVADAVTVLTQACDAPCGDPGAVAMLFAARMAREDGCTRLHGAFGAADLFGRGRYAGLARTNRYERLPAALRQLAIEPLLFGLGARLPGTFERVRTRIELAMAPPLDRLRRRNPLLAYGTAAMFEPDFLELLDPELPAARQEEAWWLAQARSPANRAVDLALQGDLPCRVVPGFAAACAASQLEPVLPFLDDAVVAMAARLAPRHKLGRGPRRLFAQALREVGAAAAASGKSVLPFGHWLQGDARLRALAYDSLSDLAGRRILRRDFLDLLLARRLPEDPAAHGQTVWRLMMLEGWLARGRRDEFRRGPERAVPLPGAAALASG</sequence>
<accession>A0ABW0MJQ8</accession>
<comment type="caution">
    <text evidence="9">The sequence shown here is derived from an EMBL/GenBank/DDBJ whole genome shotgun (WGS) entry which is preliminary data.</text>
</comment>
<dbReference type="Gene3D" id="3.40.50.620">
    <property type="entry name" value="HUPs"/>
    <property type="match status" value="1"/>
</dbReference>
<dbReference type="InterPro" id="IPR017932">
    <property type="entry name" value="GATase_2_dom"/>
</dbReference>
<dbReference type="InterPro" id="IPR051786">
    <property type="entry name" value="ASN_synthetase/amidase"/>
</dbReference>
<dbReference type="RefSeq" id="WP_379754179.1">
    <property type="nucleotide sequence ID" value="NZ_JBHSMR010000013.1"/>
</dbReference>
<evidence type="ECO:0000313" key="9">
    <source>
        <dbReference type="EMBL" id="MFC5478455.1"/>
    </source>
</evidence>
<dbReference type="SUPFAM" id="SSF52402">
    <property type="entry name" value="Adenine nucleotide alpha hydrolases-like"/>
    <property type="match status" value="1"/>
</dbReference>
<evidence type="ECO:0000259" key="8">
    <source>
        <dbReference type="Pfam" id="PF13537"/>
    </source>
</evidence>
<feature type="domain" description="Asparagine synthetase" evidence="7">
    <location>
        <begin position="221"/>
        <end position="579"/>
    </location>
</feature>
<gene>
    <name evidence="9" type="ORF">ACFPQ5_09670</name>
</gene>
<dbReference type="InterPro" id="IPR014729">
    <property type="entry name" value="Rossmann-like_a/b/a_fold"/>
</dbReference>
<dbReference type="Proteomes" id="UP001596101">
    <property type="component" value="Unassembled WGS sequence"/>
</dbReference>
<comment type="pathway">
    <text evidence="1">Amino-acid biosynthesis; L-asparagine biosynthesis; L-asparagine from L-aspartate (L-Gln route): step 1/1.</text>
</comment>
<evidence type="ECO:0000259" key="7">
    <source>
        <dbReference type="Pfam" id="PF00733"/>
    </source>
</evidence>
<comment type="catalytic activity">
    <reaction evidence="6">
        <text>L-aspartate + L-glutamine + ATP + H2O = L-asparagine + L-glutamate + AMP + diphosphate + H(+)</text>
        <dbReference type="Rhea" id="RHEA:12228"/>
        <dbReference type="ChEBI" id="CHEBI:15377"/>
        <dbReference type="ChEBI" id="CHEBI:15378"/>
        <dbReference type="ChEBI" id="CHEBI:29985"/>
        <dbReference type="ChEBI" id="CHEBI:29991"/>
        <dbReference type="ChEBI" id="CHEBI:30616"/>
        <dbReference type="ChEBI" id="CHEBI:33019"/>
        <dbReference type="ChEBI" id="CHEBI:58048"/>
        <dbReference type="ChEBI" id="CHEBI:58359"/>
        <dbReference type="ChEBI" id="CHEBI:456215"/>
        <dbReference type="EC" id="6.3.5.4"/>
    </reaction>
</comment>
<feature type="domain" description="Glutamine amidotransferase type-2" evidence="8">
    <location>
        <begin position="67"/>
        <end position="131"/>
    </location>
</feature>
<dbReference type="SUPFAM" id="SSF56235">
    <property type="entry name" value="N-terminal nucleophile aminohydrolases (Ntn hydrolases)"/>
    <property type="match status" value="1"/>
</dbReference>
<evidence type="ECO:0000256" key="5">
    <source>
        <dbReference type="ARBA" id="ARBA00022840"/>
    </source>
</evidence>
<protein>
    <recommendedName>
        <fullName evidence="3">asparagine synthase (glutamine-hydrolyzing)</fullName>
        <ecNumber evidence="3">6.3.5.4</ecNumber>
    </recommendedName>
</protein>
<evidence type="ECO:0000313" key="10">
    <source>
        <dbReference type="Proteomes" id="UP001596101"/>
    </source>
</evidence>
<keyword evidence="10" id="KW-1185">Reference proteome</keyword>
<dbReference type="Pfam" id="PF00733">
    <property type="entry name" value="Asn_synthase"/>
    <property type="match status" value="1"/>
</dbReference>
<dbReference type="EMBL" id="JBHSMR010000013">
    <property type="protein sequence ID" value="MFC5478455.1"/>
    <property type="molecule type" value="Genomic_DNA"/>
</dbReference>